<dbReference type="Pfam" id="PF01650">
    <property type="entry name" value="Peptidase_C13"/>
    <property type="match status" value="1"/>
</dbReference>
<reference evidence="2 3" key="1">
    <citation type="journal article" date="2021" name="Sci. Rep.">
        <title>The distribution of antibiotic resistance genes in chicken gut microbiota commensals.</title>
        <authorList>
            <person name="Juricova H."/>
            <person name="Matiasovicova J."/>
            <person name="Kubasova T."/>
            <person name="Cejkova D."/>
            <person name="Rychlik I."/>
        </authorList>
    </citation>
    <scope>NUCLEOTIDE SEQUENCE [LARGE SCALE GENOMIC DNA]</scope>
    <source>
        <strain evidence="2 3">An819</strain>
    </source>
</reference>
<evidence type="ECO:0000313" key="3">
    <source>
        <dbReference type="Proteomes" id="UP000764045"/>
    </source>
</evidence>
<accession>A0A939B4B8</accession>
<protein>
    <submittedName>
        <fullName evidence="2">Uncharacterized protein</fullName>
    </submittedName>
</protein>
<gene>
    <name evidence="2" type="ORF">H6B30_05560</name>
</gene>
<keyword evidence="3" id="KW-1185">Reference proteome</keyword>
<dbReference type="Proteomes" id="UP000764045">
    <property type="component" value="Unassembled WGS sequence"/>
</dbReference>
<evidence type="ECO:0000313" key="2">
    <source>
        <dbReference type="EMBL" id="MBM6661224.1"/>
    </source>
</evidence>
<feature type="chain" id="PRO_5036706994" evidence="1">
    <location>
        <begin position="23"/>
        <end position="927"/>
    </location>
</feature>
<dbReference type="EMBL" id="JACJJL010000007">
    <property type="protein sequence ID" value="MBM6661224.1"/>
    <property type="molecule type" value="Genomic_DNA"/>
</dbReference>
<name>A0A939B4B8_9BACT</name>
<comment type="caution">
    <text evidence="2">The sequence shown here is derived from an EMBL/GenBank/DDBJ whole genome shotgun (WGS) entry which is preliminary data.</text>
</comment>
<evidence type="ECO:0000256" key="1">
    <source>
        <dbReference type="SAM" id="SignalP"/>
    </source>
</evidence>
<dbReference type="GO" id="GO:0006508">
    <property type="term" value="P:proteolysis"/>
    <property type="evidence" value="ECO:0007669"/>
    <property type="project" value="InterPro"/>
</dbReference>
<sequence>MKRIFSLIAITFAMVITSTVSAQIQVFPPQEVKEVTFEVALNQVISMYPNRDSVDFYKLDPNITWDTAHVNLPNKVSLPPMFNLGWKILVDEEPNKGWNHKCTIYTMPKSIKTNMDPAIIYIAPTSIDHLDSLPNGIVATPARIKNRYGNNYNLKLRVPKNTQTNSNSEIAKRTYAIILSGGISPISNYGRYWNDCSYIYQTLTNKYGIPKGNIVPIMADGNDPDADSYDYGIGKFVSSSLDLDFDGQDELEYAATKKNVINEINKMASKVTSEDQFFLFVIDHGGTNDYISKSYICLWNSEKLYDTELATLLDQFNARSINVVLGQCFSGGFIDNLEKSGRVIATACSGSESSYACSNIPYDEFVFHWTNAINERNRHTGGTVFSDPDNNDRITMEEAFNYAQANDLKKETPMYSSIPKSVGEDLAFNNIPLDVDLYMRDNIEDTGKEPNLTAPEYWNSPDIWIRNTDDGFEHQESEPIKINSLKQLVYVYYRITNRGIKDYNGNGKYIQAYWANTAFGQDADAWLGISNPMTETKYGNELHQSGIGINIKAGESKILEMPTILYDEITKEALETGKNLHICILARIKDTYWDSPLITIDSLKKIIDKKSQSKKIVQKNLTIINDNDISTNNVPVLVRNMTSNTANYDIVVLPDKNSTTSVFDKIEVSMQLSNPILNAWKAGGMKGSNLSYSTANPQVIRLLDTDSKLNNLKLTGSQVDDVLFTCRVLANTAVTQNDTLRFHVAQADENGNYVGGEAFEVRITPRPAMAPTASYKIDNGNYTLTAGNVHENAKYEWYDASNNLVGHGNNISLPIEKFGQYKLRVISNKDGAVSYANINISNALNIKSAAFNSSNKNDVAVELSMPATDKTRLKITSVANPMFNKEIKINKTETKAVAEIRNCPKGVYVVSLEENGVTMDTKRIVNE</sequence>
<proteinExistence type="predicted"/>
<keyword evidence="1" id="KW-0732">Signal</keyword>
<organism evidence="2 3">
    <name type="scientific">Marseilla massiliensis</name>
    <dbReference type="NCBI Taxonomy" id="1841864"/>
    <lineage>
        <taxon>Bacteria</taxon>
        <taxon>Pseudomonadati</taxon>
        <taxon>Bacteroidota</taxon>
        <taxon>Bacteroidia</taxon>
        <taxon>Bacteroidales</taxon>
        <taxon>Prevotellaceae</taxon>
        <taxon>Marseilla</taxon>
    </lineage>
</organism>
<dbReference type="GO" id="GO:0008233">
    <property type="term" value="F:peptidase activity"/>
    <property type="evidence" value="ECO:0007669"/>
    <property type="project" value="InterPro"/>
</dbReference>
<feature type="signal peptide" evidence="1">
    <location>
        <begin position="1"/>
        <end position="22"/>
    </location>
</feature>
<dbReference type="RefSeq" id="WP_205108718.1">
    <property type="nucleotide sequence ID" value="NZ_JACJJL010000007.1"/>
</dbReference>
<dbReference type="Gene3D" id="3.40.50.1460">
    <property type="match status" value="1"/>
</dbReference>
<dbReference type="AlphaFoldDB" id="A0A939B4B8"/>
<dbReference type="InterPro" id="IPR001096">
    <property type="entry name" value="Peptidase_C13"/>
</dbReference>